<evidence type="ECO:0000256" key="1">
    <source>
        <dbReference type="SAM" id="Phobius"/>
    </source>
</evidence>
<evidence type="ECO:0000313" key="4">
    <source>
        <dbReference type="EMBL" id="SNS74136.1"/>
    </source>
</evidence>
<feature type="transmembrane region" description="Helical" evidence="1">
    <location>
        <begin position="56"/>
        <end position="76"/>
    </location>
</feature>
<dbReference type="NCBIfam" id="NF033610">
    <property type="entry name" value="SLATT_3"/>
    <property type="match status" value="1"/>
</dbReference>
<dbReference type="RefSeq" id="WP_179279217.1">
    <property type="nucleotide sequence ID" value="NZ_FZNP01000027.1"/>
</dbReference>
<reference evidence="5" key="1">
    <citation type="submission" date="2017-06" db="EMBL/GenBank/DDBJ databases">
        <authorList>
            <person name="Varghese N."/>
            <person name="Submissions S."/>
        </authorList>
    </citation>
    <scope>NUCLEOTIDE SEQUENCE [LARGE SCALE GENOMIC DNA]</scope>
    <source>
        <strain evidence="5">DSM 44485</strain>
    </source>
</reference>
<dbReference type="NCBIfam" id="NF033634">
    <property type="entry name" value="SLATT_1"/>
    <property type="match status" value="1"/>
</dbReference>
<keyword evidence="1" id="KW-1133">Transmembrane helix</keyword>
<accession>A0A239GY67</accession>
<proteinExistence type="predicted"/>
<dbReference type="EMBL" id="FZNP01000027">
    <property type="protein sequence ID" value="SNS74136.1"/>
    <property type="molecule type" value="Genomic_DNA"/>
</dbReference>
<evidence type="ECO:0000259" key="2">
    <source>
        <dbReference type="Pfam" id="PF18181"/>
    </source>
</evidence>
<feature type="domain" description="SMODS and SLOG-associating 2TM effector" evidence="2">
    <location>
        <begin position="166"/>
        <end position="287"/>
    </location>
</feature>
<gene>
    <name evidence="4" type="ORF">SAMN06265355_12719</name>
</gene>
<keyword evidence="1" id="KW-0472">Membrane</keyword>
<name>A0A239GY67_9ACTN</name>
<organism evidence="4 5">
    <name type="scientific">Actinomadura mexicana</name>
    <dbReference type="NCBI Taxonomy" id="134959"/>
    <lineage>
        <taxon>Bacteria</taxon>
        <taxon>Bacillati</taxon>
        <taxon>Actinomycetota</taxon>
        <taxon>Actinomycetes</taxon>
        <taxon>Streptosporangiales</taxon>
        <taxon>Thermomonosporaceae</taxon>
        <taxon>Actinomadura</taxon>
    </lineage>
</organism>
<feature type="transmembrane region" description="Helical" evidence="1">
    <location>
        <begin position="27"/>
        <end position="44"/>
    </location>
</feature>
<feature type="transmembrane region" description="Helical" evidence="1">
    <location>
        <begin position="214"/>
        <end position="234"/>
    </location>
</feature>
<dbReference type="AlphaFoldDB" id="A0A239GY67"/>
<feature type="transmembrane region" description="Helical" evidence="1">
    <location>
        <begin position="189"/>
        <end position="208"/>
    </location>
</feature>
<dbReference type="Pfam" id="PF18184">
    <property type="entry name" value="SLATT_3"/>
    <property type="match status" value="1"/>
</dbReference>
<dbReference type="InterPro" id="IPR041116">
    <property type="entry name" value="SLATT_3"/>
</dbReference>
<evidence type="ECO:0000259" key="3">
    <source>
        <dbReference type="Pfam" id="PF18184"/>
    </source>
</evidence>
<dbReference type="Pfam" id="PF18181">
    <property type="entry name" value="SLATT_1"/>
    <property type="match status" value="1"/>
</dbReference>
<protein>
    <recommendedName>
        <fullName evidence="6">SMODS and SLOG-associating 2TM effector domain-containing protein</fullName>
    </recommendedName>
</protein>
<feature type="domain" description="SMODS and SLOG-associating 2TM effector" evidence="3">
    <location>
        <begin position="10"/>
        <end position="163"/>
    </location>
</feature>
<evidence type="ECO:0008006" key="6">
    <source>
        <dbReference type="Google" id="ProtNLM"/>
    </source>
</evidence>
<dbReference type="Proteomes" id="UP000198420">
    <property type="component" value="Unassembled WGS sequence"/>
</dbReference>
<sequence>MEALADSHYPALFRAADTSAISCQQRLLAATALRLVALLLAAVLGSFDIDVGRLDVAAVAAAGTLCTALVVEVYLLTERPDRQWYESRAAAESTKTLAWRFAVGGQPFGKDAGDERGAETLLLRRFAKILGNLHSLPSQGETYDLQVTEEMRALRARSLDARKQAYRTGRIEDQSRWYSTRAWKHGRSVSRWSVLLASLETVGLIAAVLNAVSILSIDVPGIAGAIAAGGLAWVQTRQHQQLATAYGIAAQELADIASRIRWPETEPDWAHFVDEVEEAISREHTLWWASHV</sequence>
<keyword evidence="1" id="KW-0812">Transmembrane</keyword>
<keyword evidence="5" id="KW-1185">Reference proteome</keyword>
<evidence type="ECO:0000313" key="5">
    <source>
        <dbReference type="Proteomes" id="UP000198420"/>
    </source>
</evidence>
<dbReference type="InterPro" id="IPR040884">
    <property type="entry name" value="SLATT_1"/>
</dbReference>